<dbReference type="RefSeq" id="WP_042344829.1">
    <property type="nucleotide sequence ID" value="NZ_CDOI01000168.1"/>
</dbReference>
<sequence>MKEIKFFNFGNVRSFRFWLFVFSGIAMVMLLLEMFFLEDSILRPYIRVSAYLGFSLYYLTPFLYRNSVEWNKRGITLKLNTLVFSRTFSFEDIKSVEFLEKELRVTRHDDVVRTLDLTGITPESIERLKAIFQQHYVKFRVEQDFQEPIIC</sequence>
<keyword evidence="1" id="KW-1133">Transmembrane helix</keyword>
<proteinExistence type="predicted"/>
<name>A0A0B7I8T3_9FLAO</name>
<keyword evidence="1" id="KW-0812">Transmembrane</keyword>
<dbReference type="AlphaFoldDB" id="A0A0B7I8T3"/>
<keyword evidence="3" id="KW-1185">Reference proteome</keyword>
<dbReference type="EMBL" id="CDOI01000168">
    <property type="protein sequence ID" value="CEN48120.1"/>
    <property type="molecule type" value="Genomic_DNA"/>
</dbReference>
<reference evidence="2 3" key="1">
    <citation type="submission" date="2015-01" db="EMBL/GenBank/DDBJ databases">
        <authorList>
            <person name="Xiang T."/>
            <person name="Song Y."/>
            <person name="Huang L."/>
            <person name="Wang B."/>
            <person name="Wu P."/>
        </authorList>
    </citation>
    <scope>NUCLEOTIDE SEQUENCE [LARGE SCALE GENOMIC DNA]</scope>
    <source>
        <strain evidence="2 3">CcD38</strain>
    </source>
</reference>
<evidence type="ECO:0000313" key="3">
    <source>
        <dbReference type="Proteomes" id="UP000045051"/>
    </source>
</evidence>
<organism evidence="2 3">
    <name type="scientific">Capnocytophaga canis</name>
    <dbReference type="NCBI Taxonomy" id="1848903"/>
    <lineage>
        <taxon>Bacteria</taxon>
        <taxon>Pseudomonadati</taxon>
        <taxon>Bacteroidota</taxon>
        <taxon>Flavobacteriia</taxon>
        <taxon>Flavobacteriales</taxon>
        <taxon>Flavobacteriaceae</taxon>
        <taxon>Capnocytophaga</taxon>
    </lineage>
</organism>
<protein>
    <submittedName>
        <fullName evidence="2">Uncharacterized protein</fullName>
    </submittedName>
</protein>
<evidence type="ECO:0000256" key="1">
    <source>
        <dbReference type="SAM" id="Phobius"/>
    </source>
</evidence>
<keyword evidence="1" id="KW-0472">Membrane</keyword>
<feature type="transmembrane region" description="Helical" evidence="1">
    <location>
        <begin position="15"/>
        <end position="36"/>
    </location>
</feature>
<evidence type="ECO:0000313" key="2">
    <source>
        <dbReference type="EMBL" id="CEN48120.1"/>
    </source>
</evidence>
<accession>A0A0B7I8T3</accession>
<dbReference type="Proteomes" id="UP000045051">
    <property type="component" value="Unassembled WGS sequence"/>
</dbReference>
<feature type="transmembrane region" description="Helical" evidence="1">
    <location>
        <begin position="48"/>
        <end position="64"/>
    </location>
</feature>
<gene>
    <name evidence="2" type="ORF">CCAND38_550004</name>
</gene>